<feature type="coiled-coil region" evidence="1">
    <location>
        <begin position="7"/>
        <end position="41"/>
    </location>
</feature>
<evidence type="ECO:0000256" key="1">
    <source>
        <dbReference type="SAM" id="Coils"/>
    </source>
</evidence>
<keyword evidence="3" id="KW-1185">Reference proteome</keyword>
<dbReference type="RefSeq" id="XP_024944122.1">
    <property type="nucleotide sequence ID" value="XM_025088354.1"/>
</dbReference>
<gene>
    <name evidence="4" type="primary">LOC112494862</name>
</gene>
<evidence type="ECO:0000313" key="4">
    <source>
        <dbReference type="RefSeq" id="XP_024944122.1"/>
    </source>
</evidence>
<accession>A0AAJ7W4Z6</accession>
<name>A0AAJ7W4Z6_CEPCN</name>
<dbReference type="AlphaFoldDB" id="A0AAJ7W4Z6"/>
<evidence type="ECO:0000256" key="2">
    <source>
        <dbReference type="SAM" id="Phobius"/>
    </source>
</evidence>
<keyword evidence="2" id="KW-0472">Membrane</keyword>
<sequence length="257" mass="28715">MIANRDIENHQLKMMQNSGNLNDLEKNLKDLEQNFKDTKDLVYSDDVKNQVKDDIERPIGEPEDTTKILITELISQEDDNLTEITEIVESKAPPFKYAETKLRPDAPPFTPECIEPISDVLYVDPETTNGSFVNVDLSSFDDQVIPLSELPASSRTLKDLRDSKEQRLKPFSLTSSSNSKKVCANTEIPTTQNAQAVVSVTTQKVTGEEEVTSPPQRIINRRPAIFSANFLFGNKTQIAVLLSSVSICAILIVYVLL</sequence>
<evidence type="ECO:0000313" key="3">
    <source>
        <dbReference type="Proteomes" id="UP000694920"/>
    </source>
</evidence>
<keyword evidence="2" id="KW-1133">Transmembrane helix</keyword>
<protein>
    <submittedName>
        <fullName evidence="4">Uncharacterized protein LOC112494862 isoform X1</fullName>
    </submittedName>
</protein>
<dbReference type="Proteomes" id="UP000694920">
    <property type="component" value="Unplaced"/>
</dbReference>
<reference evidence="4" key="1">
    <citation type="submission" date="2025-08" db="UniProtKB">
        <authorList>
            <consortium name="RefSeq"/>
        </authorList>
    </citation>
    <scope>IDENTIFICATION</scope>
</reference>
<feature type="transmembrane region" description="Helical" evidence="2">
    <location>
        <begin position="238"/>
        <end position="256"/>
    </location>
</feature>
<proteinExistence type="predicted"/>
<organism evidence="3 4">
    <name type="scientific">Cephus cinctus</name>
    <name type="common">Wheat stem sawfly</name>
    <dbReference type="NCBI Taxonomy" id="211228"/>
    <lineage>
        <taxon>Eukaryota</taxon>
        <taxon>Metazoa</taxon>
        <taxon>Ecdysozoa</taxon>
        <taxon>Arthropoda</taxon>
        <taxon>Hexapoda</taxon>
        <taxon>Insecta</taxon>
        <taxon>Pterygota</taxon>
        <taxon>Neoptera</taxon>
        <taxon>Endopterygota</taxon>
        <taxon>Hymenoptera</taxon>
        <taxon>Cephoidea</taxon>
        <taxon>Cephidae</taxon>
        <taxon>Cephus</taxon>
    </lineage>
</organism>
<dbReference type="KEGG" id="ccin:112494862"/>
<keyword evidence="1" id="KW-0175">Coiled coil</keyword>
<keyword evidence="2" id="KW-0812">Transmembrane</keyword>
<dbReference type="GeneID" id="112494862"/>